<dbReference type="Proteomes" id="UP000560081">
    <property type="component" value="Unassembled WGS sequence"/>
</dbReference>
<dbReference type="SUPFAM" id="SSF75217">
    <property type="entry name" value="alpha/beta knot"/>
    <property type="match status" value="1"/>
</dbReference>
<feature type="region of interest" description="Disordered" evidence="3">
    <location>
        <begin position="1"/>
        <end position="29"/>
    </location>
</feature>
<dbReference type="GO" id="GO:0046677">
    <property type="term" value="P:response to antibiotic"/>
    <property type="evidence" value="ECO:0007669"/>
    <property type="project" value="InterPro"/>
</dbReference>
<name>A0A7W7L138_9MICC</name>
<dbReference type="Pfam" id="PF00588">
    <property type="entry name" value="SpoU_methylase"/>
    <property type="match status" value="1"/>
</dbReference>
<dbReference type="PANTHER" id="PTHR43191">
    <property type="entry name" value="RRNA METHYLTRANSFERASE 3"/>
    <property type="match status" value="1"/>
</dbReference>
<comment type="caution">
    <text evidence="6">The sequence shown here is derived from an EMBL/GenBank/DDBJ whole genome shotgun (WGS) entry which is preliminary data.</text>
</comment>
<evidence type="ECO:0000259" key="5">
    <source>
        <dbReference type="Pfam" id="PF04705"/>
    </source>
</evidence>
<gene>
    <name evidence="6" type="ORF">BJ976_000048</name>
</gene>
<dbReference type="Pfam" id="PF04705">
    <property type="entry name" value="TSNR_N"/>
    <property type="match status" value="1"/>
</dbReference>
<protein>
    <submittedName>
        <fullName evidence="6">TrmH family RNA methyltransferase</fullName>
    </submittedName>
</protein>
<accession>A0A7W7L138</accession>
<sequence length="289" mass="30365">MSSEQPSAPSDAAPETRDGDAPAGVITDPKDARLAKVRELLKGRNKGSRAIIIDDEEPLAEALRHGVTVFTVFHGEDTQLPASVTELLPADADVQVVSTHAAKELFGVERRSRIFALARRPKPLTVPELLEGPGDVAVLDGVKLMGNIGAVTRSAKALGFAGLILVDSDLASVTDRRLVRASRGMVFALPLALATADDVVAHLGEVGVPLVSLDPEAREPLSGIAGIQGRIALLLGSEKRGASSRLEQAAERSVRIDIHPDVESLNVSVSAALAMYERRGANPLPAARG</sequence>
<organism evidence="6 7">
    <name type="scientific">Micrococcus flavus</name>
    <dbReference type="NCBI Taxonomy" id="384602"/>
    <lineage>
        <taxon>Bacteria</taxon>
        <taxon>Bacillati</taxon>
        <taxon>Actinomycetota</taxon>
        <taxon>Actinomycetes</taxon>
        <taxon>Micrococcales</taxon>
        <taxon>Micrococcaceae</taxon>
        <taxon>Micrococcus</taxon>
    </lineage>
</organism>
<keyword evidence="7" id="KW-1185">Reference proteome</keyword>
<dbReference type="InterPro" id="IPR029026">
    <property type="entry name" value="tRNA_m1G_MTases_N"/>
</dbReference>
<dbReference type="InterPro" id="IPR001537">
    <property type="entry name" value="SpoU_MeTrfase"/>
</dbReference>
<evidence type="ECO:0000256" key="1">
    <source>
        <dbReference type="ARBA" id="ARBA00022603"/>
    </source>
</evidence>
<feature type="domain" description="Thiostrepton-resistance methylase N-terminal" evidence="5">
    <location>
        <begin position="25"/>
        <end position="126"/>
    </location>
</feature>
<dbReference type="InterPro" id="IPR029064">
    <property type="entry name" value="Ribosomal_eL30-like_sf"/>
</dbReference>
<reference evidence="6 7" key="1">
    <citation type="submission" date="2020-08" db="EMBL/GenBank/DDBJ databases">
        <title>Sequencing the genomes of 1000 actinobacteria strains.</title>
        <authorList>
            <person name="Klenk H.-P."/>
        </authorList>
    </citation>
    <scope>NUCLEOTIDE SEQUENCE [LARGE SCALE GENOMIC DNA]</scope>
    <source>
        <strain evidence="6 7">DSM 19079</strain>
    </source>
</reference>
<evidence type="ECO:0000313" key="6">
    <source>
        <dbReference type="EMBL" id="MBB4881697.1"/>
    </source>
</evidence>
<dbReference type="InterPro" id="IPR006795">
    <property type="entry name" value="Thiostrepton-R_Mease_TSNR_N"/>
</dbReference>
<evidence type="ECO:0000256" key="2">
    <source>
        <dbReference type="ARBA" id="ARBA00022679"/>
    </source>
</evidence>
<dbReference type="InterPro" id="IPR051259">
    <property type="entry name" value="rRNA_Methyltransferase"/>
</dbReference>
<dbReference type="RefSeq" id="WP_184231791.1">
    <property type="nucleotide sequence ID" value="NZ_BMLA01000012.1"/>
</dbReference>
<evidence type="ECO:0000313" key="7">
    <source>
        <dbReference type="Proteomes" id="UP000560081"/>
    </source>
</evidence>
<dbReference type="EMBL" id="JACHMC010000001">
    <property type="protein sequence ID" value="MBB4881697.1"/>
    <property type="molecule type" value="Genomic_DNA"/>
</dbReference>
<dbReference type="Gene3D" id="3.30.1330.30">
    <property type="match status" value="1"/>
</dbReference>
<keyword evidence="2 6" id="KW-0808">Transferase</keyword>
<dbReference type="Gene3D" id="3.40.1280.10">
    <property type="match status" value="1"/>
</dbReference>
<dbReference type="GO" id="GO:0008649">
    <property type="term" value="F:rRNA methyltransferase activity"/>
    <property type="evidence" value="ECO:0007669"/>
    <property type="project" value="InterPro"/>
</dbReference>
<keyword evidence="1 6" id="KW-0489">Methyltransferase</keyword>
<proteinExistence type="predicted"/>
<dbReference type="AlphaFoldDB" id="A0A7W7L138"/>
<dbReference type="SUPFAM" id="SSF55315">
    <property type="entry name" value="L30e-like"/>
    <property type="match status" value="1"/>
</dbReference>
<evidence type="ECO:0000256" key="3">
    <source>
        <dbReference type="SAM" id="MobiDB-lite"/>
    </source>
</evidence>
<feature type="domain" description="tRNA/rRNA methyltransferase SpoU type" evidence="4">
    <location>
        <begin position="137"/>
        <end position="276"/>
    </location>
</feature>
<evidence type="ECO:0000259" key="4">
    <source>
        <dbReference type="Pfam" id="PF00588"/>
    </source>
</evidence>
<dbReference type="InterPro" id="IPR029028">
    <property type="entry name" value="Alpha/beta_knot_MTases"/>
</dbReference>
<dbReference type="GO" id="GO:0003723">
    <property type="term" value="F:RNA binding"/>
    <property type="evidence" value="ECO:0007669"/>
    <property type="project" value="InterPro"/>
</dbReference>
<dbReference type="PANTHER" id="PTHR43191:SF2">
    <property type="entry name" value="RRNA METHYLTRANSFERASE 3, MITOCHONDRIAL"/>
    <property type="match status" value="1"/>
</dbReference>